<organism evidence="2 3">
    <name type="scientific">Cymbomonas tetramitiformis</name>
    <dbReference type="NCBI Taxonomy" id="36881"/>
    <lineage>
        <taxon>Eukaryota</taxon>
        <taxon>Viridiplantae</taxon>
        <taxon>Chlorophyta</taxon>
        <taxon>Pyramimonadophyceae</taxon>
        <taxon>Pyramimonadales</taxon>
        <taxon>Pyramimonadaceae</taxon>
        <taxon>Cymbomonas</taxon>
    </lineage>
</organism>
<name>A0AAE0FVB1_9CHLO</name>
<reference evidence="2 3" key="1">
    <citation type="journal article" date="2015" name="Genome Biol. Evol.">
        <title>Comparative Genomics of a Bacterivorous Green Alga Reveals Evolutionary Causalities and Consequences of Phago-Mixotrophic Mode of Nutrition.</title>
        <authorList>
            <person name="Burns J.A."/>
            <person name="Paasch A."/>
            <person name="Narechania A."/>
            <person name="Kim E."/>
        </authorList>
    </citation>
    <scope>NUCLEOTIDE SEQUENCE [LARGE SCALE GENOMIC DNA]</scope>
    <source>
        <strain evidence="2 3">PLY_AMNH</strain>
    </source>
</reference>
<dbReference type="SUPFAM" id="SSF53448">
    <property type="entry name" value="Nucleotide-diphospho-sugar transferases"/>
    <property type="match status" value="1"/>
</dbReference>
<dbReference type="InterPro" id="IPR019290">
    <property type="entry name" value="GlycosylTrfase-like_prok"/>
</dbReference>
<evidence type="ECO:0000259" key="1">
    <source>
        <dbReference type="Pfam" id="PF10111"/>
    </source>
</evidence>
<protein>
    <recommendedName>
        <fullName evidence="1">Glycosyltransferase 2-like prokaryotic type domain-containing protein</fullName>
    </recommendedName>
</protein>
<dbReference type="Gene3D" id="3.40.50.2000">
    <property type="entry name" value="Glycogen Phosphorylase B"/>
    <property type="match status" value="1"/>
</dbReference>
<dbReference type="Gene3D" id="3.90.550.10">
    <property type="entry name" value="Spore Coat Polysaccharide Biosynthesis Protein SpsA, Chain A"/>
    <property type="match status" value="1"/>
</dbReference>
<proteinExistence type="predicted"/>
<dbReference type="EMBL" id="LGRX02012974">
    <property type="protein sequence ID" value="KAK3266560.1"/>
    <property type="molecule type" value="Genomic_DNA"/>
</dbReference>
<dbReference type="Pfam" id="PF10111">
    <property type="entry name" value="Glyco_tranf_2_2"/>
    <property type="match status" value="1"/>
</dbReference>
<accession>A0AAE0FVB1</accession>
<dbReference type="Proteomes" id="UP001190700">
    <property type="component" value="Unassembled WGS sequence"/>
</dbReference>
<feature type="domain" description="Glycosyltransferase 2-like prokaryotic type" evidence="1">
    <location>
        <begin position="251"/>
        <end position="395"/>
    </location>
</feature>
<sequence>MSSEFSSTAEGFAVGGGAAARAGVKAEVKTGLDTTGALSFMLDPDHHRMAVLPSLVENSPLSILELIGAGAPFIASTAGGIPEAILALRRRPAVSILRLPDGGKKACGPFRLGGLVLPRPSLSVEANERHWREYHSALAEQSTQATAGDVRMEEGVVHAGDARDLAGSAGSSVPVDPVRVCAVVATTEVGPALRGTLRSLFAQEFPIEDCVVVPAISPAPHPLEAIGPEAYGELTSHNWRWLEPSVPPSVLAAARNLGAAAVNCSHVLFVDGGSFLEPQAVGALARAVERSPDRHNAVATPLVHFYGGELPGEGSLRNTLGDQSRRLHVYLGAAIGLGAFRNVYGGPVTLVAQRVLLAQGGFSEHLHPGYDHWEFLARTSLAGVPLEVVPQMLVWARPQNGVYRSRRDDPHVQYAIQPYLARLPVEQHAGLISASSLAGVLELRPDVHSAAPA</sequence>
<dbReference type="SUPFAM" id="SSF53756">
    <property type="entry name" value="UDP-Glycosyltransferase/glycogen phosphorylase"/>
    <property type="match status" value="1"/>
</dbReference>
<keyword evidence="3" id="KW-1185">Reference proteome</keyword>
<comment type="caution">
    <text evidence="2">The sequence shown here is derived from an EMBL/GenBank/DDBJ whole genome shotgun (WGS) entry which is preliminary data.</text>
</comment>
<evidence type="ECO:0000313" key="2">
    <source>
        <dbReference type="EMBL" id="KAK3266560.1"/>
    </source>
</evidence>
<dbReference type="AlphaFoldDB" id="A0AAE0FVB1"/>
<gene>
    <name evidence="2" type="ORF">CYMTET_24823</name>
</gene>
<dbReference type="InterPro" id="IPR029044">
    <property type="entry name" value="Nucleotide-diphossugar_trans"/>
</dbReference>
<evidence type="ECO:0000313" key="3">
    <source>
        <dbReference type="Proteomes" id="UP001190700"/>
    </source>
</evidence>